<dbReference type="Pfam" id="PF12697">
    <property type="entry name" value="Abhydrolase_6"/>
    <property type="match status" value="1"/>
</dbReference>
<protein>
    <submittedName>
        <fullName evidence="2">Alpha/beta hydrolase</fullName>
    </submittedName>
</protein>
<feature type="domain" description="AB hydrolase-1" evidence="1">
    <location>
        <begin position="46"/>
        <end position="285"/>
    </location>
</feature>
<dbReference type="GO" id="GO:0016787">
    <property type="term" value="F:hydrolase activity"/>
    <property type="evidence" value="ECO:0007669"/>
    <property type="project" value="UniProtKB-KW"/>
</dbReference>
<dbReference type="EMBL" id="JAJVCN010000001">
    <property type="protein sequence ID" value="MCE7002962.1"/>
    <property type="molecule type" value="Genomic_DNA"/>
</dbReference>
<dbReference type="Proteomes" id="UP001521150">
    <property type="component" value="Unassembled WGS sequence"/>
</dbReference>
<dbReference type="InterPro" id="IPR029058">
    <property type="entry name" value="AB_hydrolase_fold"/>
</dbReference>
<sequence length="296" mass="33007">MSTTPPLGQLYEVSGRRLALHKNGTDGPPAVFLPAETMVGLDYLNIHERVSRFTTSVLYDRAGTGWSDPAAPPRNATEPTLELRNLLKAAKIDGPYILVGHSLGGAYARRYAQLFPAEIAGLLLLEALHEDWDNYLPEGSRLAEVPEQHQDPEFTPELLDFLREVLRQRLTDWNPRFRDLLIEKHLSDEWFKIGATERTNLAQLADEMRDHGDFPDVPLIVMTALSADPGQELFVTEEQVQQINDGKLALAAAIARSVPRGEHRVVDHASHTTLTIDAADEVVAAIRDLVDRTRTN</sequence>
<evidence type="ECO:0000313" key="3">
    <source>
        <dbReference type="Proteomes" id="UP001521150"/>
    </source>
</evidence>
<name>A0ABS8Z695_9PSEU</name>
<reference evidence="2 3" key="1">
    <citation type="submission" date="2021-12" db="EMBL/GenBank/DDBJ databases">
        <title>Genome sequence of Kibdelosporangium philippinense ATCC 49844.</title>
        <authorList>
            <person name="Fedorov E.A."/>
            <person name="Omeragic M."/>
            <person name="Shalygina K.F."/>
            <person name="Maclea K.S."/>
        </authorList>
    </citation>
    <scope>NUCLEOTIDE SEQUENCE [LARGE SCALE GENOMIC DNA]</scope>
    <source>
        <strain evidence="2 3">ATCC 49844</strain>
    </source>
</reference>
<evidence type="ECO:0000259" key="1">
    <source>
        <dbReference type="Pfam" id="PF12697"/>
    </source>
</evidence>
<keyword evidence="3" id="KW-1185">Reference proteome</keyword>
<comment type="caution">
    <text evidence="2">The sequence shown here is derived from an EMBL/GenBank/DDBJ whole genome shotgun (WGS) entry which is preliminary data.</text>
</comment>
<dbReference type="SUPFAM" id="SSF53474">
    <property type="entry name" value="alpha/beta-Hydrolases"/>
    <property type="match status" value="1"/>
</dbReference>
<keyword evidence="2" id="KW-0378">Hydrolase</keyword>
<dbReference type="Gene3D" id="3.40.50.1820">
    <property type="entry name" value="alpha/beta hydrolase"/>
    <property type="match status" value="1"/>
</dbReference>
<proteinExistence type="predicted"/>
<evidence type="ECO:0000313" key="2">
    <source>
        <dbReference type="EMBL" id="MCE7002962.1"/>
    </source>
</evidence>
<dbReference type="InterPro" id="IPR050266">
    <property type="entry name" value="AB_hydrolase_sf"/>
</dbReference>
<dbReference type="PANTHER" id="PTHR43798">
    <property type="entry name" value="MONOACYLGLYCEROL LIPASE"/>
    <property type="match status" value="1"/>
</dbReference>
<gene>
    <name evidence="2" type="ORF">LWC34_08985</name>
</gene>
<dbReference type="InterPro" id="IPR000073">
    <property type="entry name" value="AB_hydrolase_1"/>
</dbReference>
<dbReference type="RefSeq" id="WP_233724536.1">
    <property type="nucleotide sequence ID" value="NZ_JAJVCN010000001.1"/>
</dbReference>
<accession>A0ABS8Z695</accession>
<organism evidence="2 3">
    <name type="scientific">Kibdelosporangium philippinense</name>
    <dbReference type="NCBI Taxonomy" id="211113"/>
    <lineage>
        <taxon>Bacteria</taxon>
        <taxon>Bacillati</taxon>
        <taxon>Actinomycetota</taxon>
        <taxon>Actinomycetes</taxon>
        <taxon>Pseudonocardiales</taxon>
        <taxon>Pseudonocardiaceae</taxon>
        <taxon>Kibdelosporangium</taxon>
    </lineage>
</organism>